<proteinExistence type="predicted"/>
<sequence length="772" mass="84373">MSLCSCNGLFQQLFTKPQATFAAELVPIARRLVCWRVAAAALELPDLTYCDGLSGRAHAAATLFNWPPSKLLMPPDWHCRISCRTYHLRPAARSRYCSLASPPPPLRPRPRSADLRPGPLERRHPHSLYALTSRSRRRASALELGISLAFAVFSSRTPGLGCAGRRRRGQDAFRRLDWPQRRLAIFGRISASASAAGPSSRKAPISDPITAQTPVDRRFGRVSVWELSRRCDYVTTVCASLTTAAAAAAAAPCHRPCSTYPSHCNSRLPAWELSTCPAATPPPPPRLLPLRSIVPCPMSLTISQPIRTEFGHRFTHEFNPRISIAKSRFSPKPRVDSPSPVSSLRVSATPSDDHKMSTPHPHRGLPPPSAMALPDPIRRDGPPPSLTQPWTGAIPAPPPQWQGQEDSMRNWLAARAEEDKRKQEEERTRQETLKLEQRKIEQSMLRESLQGGVPPPMIPFIYAGMGGSLANVSVEWLQQYAGQLQAAQQQIQQTSPDIRRDQGRLIGPPPAYPVAQPTQQQVLPSQHTEHPPPPPGPIQTTFSAYQPVAARQQQTSAPRSATHTQLPRLTTNEMYVHQPPPAGAGSAHPLQQSQTIQQDQPSSSPSIYFHHWVPPSESKGGNPPQTPASKGDPHSAHPSSSIHESEFKDSPRKRKAQGGHQPNPPPSAGPQYTSPSFSTTSSASGRKGGHTRSRSNASAGRDPDSRPDSRREDLGPPQPPPPRSSHPDSGNTNTSDESARPPSRAQQQEESSGPDIHREREGRTEASRPGSS</sequence>
<dbReference type="Proteomes" id="UP000799537">
    <property type="component" value="Unassembled WGS sequence"/>
</dbReference>
<evidence type="ECO:0000256" key="1">
    <source>
        <dbReference type="SAM" id="MobiDB-lite"/>
    </source>
</evidence>
<feature type="compositionally biased region" description="Basic and acidic residues" evidence="1">
    <location>
        <begin position="111"/>
        <end position="121"/>
    </location>
</feature>
<protein>
    <submittedName>
        <fullName evidence="2">Uncharacterized protein</fullName>
    </submittedName>
</protein>
<feature type="compositionally biased region" description="Polar residues" evidence="1">
    <location>
        <begin position="339"/>
        <end position="350"/>
    </location>
</feature>
<evidence type="ECO:0000313" key="3">
    <source>
        <dbReference type="Proteomes" id="UP000799537"/>
    </source>
</evidence>
<dbReference type="GeneID" id="54564359"/>
<feature type="compositionally biased region" description="Low complexity" evidence="1">
    <location>
        <begin position="591"/>
        <end position="607"/>
    </location>
</feature>
<feature type="compositionally biased region" description="Basic and acidic residues" evidence="1">
    <location>
        <begin position="755"/>
        <end position="766"/>
    </location>
</feature>
<feature type="compositionally biased region" description="Polar residues" evidence="1">
    <location>
        <begin position="551"/>
        <end position="573"/>
    </location>
</feature>
<feature type="compositionally biased region" description="Polar residues" evidence="1">
    <location>
        <begin position="516"/>
        <end position="526"/>
    </location>
</feature>
<feature type="region of interest" description="Disordered" evidence="1">
    <location>
        <begin position="329"/>
        <end position="406"/>
    </location>
</feature>
<feature type="region of interest" description="Disordered" evidence="1">
    <location>
        <begin position="491"/>
        <end position="772"/>
    </location>
</feature>
<accession>A0A6A6D6Y0</accession>
<feature type="compositionally biased region" description="Low complexity" evidence="1">
    <location>
        <begin position="673"/>
        <end position="684"/>
    </location>
</feature>
<feature type="compositionally biased region" description="Basic and acidic residues" evidence="1">
    <location>
        <begin position="701"/>
        <end position="714"/>
    </location>
</feature>
<evidence type="ECO:0000313" key="2">
    <source>
        <dbReference type="EMBL" id="KAF2174060.1"/>
    </source>
</evidence>
<gene>
    <name evidence="2" type="ORF">M409DRAFT_48945</name>
</gene>
<dbReference type="EMBL" id="ML993579">
    <property type="protein sequence ID" value="KAF2174060.1"/>
    <property type="molecule type" value="Genomic_DNA"/>
</dbReference>
<dbReference type="RefSeq" id="XP_033674949.1">
    <property type="nucleotide sequence ID" value="XM_033811087.1"/>
</dbReference>
<name>A0A6A6D6Y0_ZASCE</name>
<dbReference type="AlphaFoldDB" id="A0A6A6D6Y0"/>
<reference evidence="2" key="1">
    <citation type="journal article" date="2020" name="Stud. Mycol.">
        <title>101 Dothideomycetes genomes: a test case for predicting lifestyles and emergence of pathogens.</title>
        <authorList>
            <person name="Haridas S."/>
            <person name="Albert R."/>
            <person name="Binder M."/>
            <person name="Bloem J."/>
            <person name="Labutti K."/>
            <person name="Salamov A."/>
            <person name="Andreopoulos B."/>
            <person name="Baker S."/>
            <person name="Barry K."/>
            <person name="Bills G."/>
            <person name="Bluhm B."/>
            <person name="Cannon C."/>
            <person name="Castanera R."/>
            <person name="Culley D."/>
            <person name="Daum C."/>
            <person name="Ezra D."/>
            <person name="Gonzalez J."/>
            <person name="Henrissat B."/>
            <person name="Kuo A."/>
            <person name="Liang C."/>
            <person name="Lipzen A."/>
            <person name="Lutzoni F."/>
            <person name="Magnuson J."/>
            <person name="Mondo S."/>
            <person name="Nolan M."/>
            <person name="Ohm R."/>
            <person name="Pangilinan J."/>
            <person name="Park H.-J."/>
            <person name="Ramirez L."/>
            <person name="Alfaro M."/>
            <person name="Sun H."/>
            <person name="Tritt A."/>
            <person name="Yoshinaga Y."/>
            <person name="Zwiers L.-H."/>
            <person name="Turgeon B."/>
            <person name="Goodwin S."/>
            <person name="Spatafora J."/>
            <person name="Crous P."/>
            <person name="Grigoriev I."/>
        </authorList>
    </citation>
    <scope>NUCLEOTIDE SEQUENCE</scope>
    <source>
        <strain evidence="2">ATCC 36951</strain>
    </source>
</reference>
<dbReference type="OrthoDB" id="20105at2759"/>
<organism evidence="2 3">
    <name type="scientific">Zasmidium cellare ATCC 36951</name>
    <dbReference type="NCBI Taxonomy" id="1080233"/>
    <lineage>
        <taxon>Eukaryota</taxon>
        <taxon>Fungi</taxon>
        <taxon>Dikarya</taxon>
        <taxon>Ascomycota</taxon>
        <taxon>Pezizomycotina</taxon>
        <taxon>Dothideomycetes</taxon>
        <taxon>Dothideomycetidae</taxon>
        <taxon>Mycosphaerellales</taxon>
        <taxon>Mycosphaerellaceae</taxon>
        <taxon>Zasmidium</taxon>
    </lineage>
</organism>
<feature type="region of interest" description="Disordered" evidence="1">
    <location>
        <begin position="99"/>
        <end position="121"/>
    </location>
</feature>
<keyword evidence="3" id="KW-1185">Reference proteome</keyword>